<proteinExistence type="predicted"/>
<sequence>MRLKSPPFGFHPNSNGVDLHPTQYGADTFADDLARTPGQPALAVFASHRRSVAAGFSRFDRDSKQRKVYK</sequence>
<dbReference type="Proteomes" id="UP000316598">
    <property type="component" value="Unassembled WGS sequence"/>
</dbReference>
<protein>
    <submittedName>
        <fullName evidence="1">Uncharacterized protein</fullName>
    </submittedName>
</protein>
<comment type="caution">
    <text evidence="1">The sequence shown here is derived from an EMBL/GenBank/DDBJ whole genome shotgun (WGS) entry which is preliminary data.</text>
</comment>
<name>A0A5C5WGG6_9BACT</name>
<dbReference type="AlphaFoldDB" id="A0A5C5WGG6"/>
<evidence type="ECO:0000313" key="2">
    <source>
        <dbReference type="Proteomes" id="UP000316598"/>
    </source>
</evidence>
<accession>A0A5C5WGG6</accession>
<organism evidence="1 2">
    <name type="scientific">Rubripirellula amarantea</name>
    <dbReference type="NCBI Taxonomy" id="2527999"/>
    <lineage>
        <taxon>Bacteria</taxon>
        <taxon>Pseudomonadati</taxon>
        <taxon>Planctomycetota</taxon>
        <taxon>Planctomycetia</taxon>
        <taxon>Pirellulales</taxon>
        <taxon>Pirellulaceae</taxon>
        <taxon>Rubripirellula</taxon>
    </lineage>
</organism>
<gene>
    <name evidence="1" type="ORF">Pla22_43930</name>
</gene>
<reference evidence="1 2" key="1">
    <citation type="submission" date="2019-02" db="EMBL/GenBank/DDBJ databases">
        <title>Deep-cultivation of Planctomycetes and their phenomic and genomic characterization uncovers novel biology.</title>
        <authorList>
            <person name="Wiegand S."/>
            <person name="Jogler M."/>
            <person name="Boedeker C."/>
            <person name="Pinto D."/>
            <person name="Vollmers J."/>
            <person name="Rivas-Marin E."/>
            <person name="Kohn T."/>
            <person name="Peeters S.H."/>
            <person name="Heuer A."/>
            <person name="Rast P."/>
            <person name="Oberbeckmann S."/>
            <person name="Bunk B."/>
            <person name="Jeske O."/>
            <person name="Meyerdierks A."/>
            <person name="Storesund J.E."/>
            <person name="Kallscheuer N."/>
            <person name="Luecker S."/>
            <person name="Lage O.M."/>
            <person name="Pohl T."/>
            <person name="Merkel B.J."/>
            <person name="Hornburger P."/>
            <person name="Mueller R.-W."/>
            <person name="Bruemmer F."/>
            <person name="Labrenz M."/>
            <person name="Spormann A.M."/>
            <person name="Op Den Camp H."/>
            <person name="Overmann J."/>
            <person name="Amann R."/>
            <person name="Jetten M.S.M."/>
            <person name="Mascher T."/>
            <person name="Medema M.H."/>
            <person name="Devos D.P."/>
            <person name="Kaster A.-K."/>
            <person name="Ovreas L."/>
            <person name="Rohde M."/>
            <person name="Galperin M.Y."/>
            <person name="Jogler C."/>
        </authorList>
    </citation>
    <scope>NUCLEOTIDE SEQUENCE [LARGE SCALE GENOMIC DNA]</scope>
    <source>
        <strain evidence="1 2">Pla22</strain>
    </source>
</reference>
<dbReference type="EMBL" id="SJPI01000003">
    <property type="protein sequence ID" value="TWT49201.1"/>
    <property type="molecule type" value="Genomic_DNA"/>
</dbReference>
<evidence type="ECO:0000313" key="1">
    <source>
        <dbReference type="EMBL" id="TWT49201.1"/>
    </source>
</evidence>
<keyword evidence="2" id="KW-1185">Reference proteome</keyword>